<dbReference type="Proteomes" id="UP000663851">
    <property type="component" value="Unassembled WGS sequence"/>
</dbReference>
<dbReference type="GO" id="GO:0005737">
    <property type="term" value="C:cytoplasm"/>
    <property type="evidence" value="ECO:0007669"/>
    <property type="project" value="UniProtKB-SubCell"/>
</dbReference>
<dbReference type="CDD" id="cd06257">
    <property type="entry name" value="DnaJ"/>
    <property type="match status" value="1"/>
</dbReference>
<name>A0A817VGH6_9BILA</name>
<evidence type="ECO:0000256" key="6">
    <source>
        <dbReference type="SAM" id="MobiDB-lite"/>
    </source>
</evidence>
<dbReference type="PANTHER" id="PTHR44313">
    <property type="entry name" value="DNAJ HOMOLOG SUBFAMILY C MEMBER 17"/>
    <property type="match status" value="1"/>
</dbReference>
<dbReference type="GO" id="GO:0005681">
    <property type="term" value="C:spliceosomal complex"/>
    <property type="evidence" value="ECO:0007669"/>
    <property type="project" value="TreeGrafter"/>
</dbReference>
<dbReference type="SMART" id="SM00271">
    <property type="entry name" value="DnaJ"/>
    <property type="match status" value="1"/>
</dbReference>
<evidence type="ECO:0000313" key="10">
    <source>
        <dbReference type="EMBL" id="CAF4177598.1"/>
    </source>
</evidence>
<dbReference type="GO" id="GO:0000390">
    <property type="term" value="P:spliceosomal complex disassembly"/>
    <property type="evidence" value="ECO:0007669"/>
    <property type="project" value="TreeGrafter"/>
</dbReference>
<dbReference type="PROSITE" id="PS50076">
    <property type="entry name" value="DNAJ_2"/>
    <property type="match status" value="1"/>
</dbReference>
<dbReference type="Pfam" id="PF00226">
    <property type="entry name" value="DnaJ"/>
    <property type="match status" value="1"/>
</dbReference>
<evidence type="ECO:0000313" key="9">
    <source>
        <dbReference type="EMBL" id="CAF4104233.1"/>
    </source>
</evidence>
<evidence type="ECO:0000313" key="8">
    <source>
        <dbReference type="EMBL" id="CAF3341605.1"/>
    </source>
</evidence>
<accession>A0A817VGH6</accession>
<evidence type="ECO:0000313" key="11">
    <source>
        <dbReference type="Proteomes" id="UP000663825"/>
    </source>
</evidence>
<reference evidence="8" key="1">
    <citation type="submission" date="2021-02" db="EMBL/GenBank/DDBJ databases">
        <authorList>
            <person name="Nowell W R."/>
        </authorList>
    </citation>
    <scope>NUCLEOTIDE SEQUENCE</scope>
</reference>
<dbReference type="AlphaFoldDB" id="A0A817VGH6"/>
<evidence type="ECO:0000256" key="5">
    <source>
        <dbReference type="ARBA" id="ARBA00023242"/>
    </source>
</evidence>
<gene>
    <name evidence="9" type="ORF">HFQ381_LOCUS1183</name>
    <name evidence="8" type="ORF">TIS948_LOCUS22411</name>
    <name evidence="10" type="ORF">UJA718_LOCUS5102</name>
</gene>
<evidence type="ECO:0000256" key="1">
    <source>
        <dbReference type="ARBA" id="ARBA00004123"/>
    </source>
</evidence>
<keyword evidence="5" id="KW-0539">Nucleus</keyword>
<evidence type="ECO:0000256" key="4">
    <source>
        <dbReference type="ARBA" id="ARBA00023186"/>
    </source>
</evidence>
<dbReference type="Proteomes" id="UP000663873">
    <property type="component" value="Unassembled WGS sequence"/>
</dbReference>
<evidence type="ECO:0000256" key="2">
    <source>
        <dbReference type="ARBA" id="ARBA00004496"/>
    </source>
</evidence>
<feature type="domain" description="J" evidence="7">
    <location>
        <begin position="8"/>
        <end position="73"/>
    </location>
</feature>
<dbReference type="InterPro" id="IPR036869">
    <property type="entry name" value="J_dom_sf"/>
</dbReference>
<dbReference type="Gene3D" id="3.30.70.330">
    <property type="match status" value="1"/>
</dbReference>
<dbReference type="PANTHER" id="PTHR44313:SF1">
    <property type="entry name" value="DNAJ HOMOLOG SUBFAMILY C MEMBER 17"/>
    <property type="match status" value="1"/>
</dbReference>
<dbReference type="EMBL" id="CAJNXB010003848">
    <property type="protein sequence ID" value="CAF3341605.1"/>
    <property type="molecule type" value="Genomic_DNA"/>
</dbReference>
<dbReference type="EMBL" id="CAJOBO010000030">
    <property type="protein sequence ID" value="CAF4104233.1"/>
    <property type="molecule type" value="Genomic_DNA"/>
</dbReference>
<dbReference type="Proteomes" id="UP000663825">
    <property type="component" value="Unassembled WGS sequence"/>
</dbReference>
<feature type="region of interest" description="Disordered" evidence="6">
    <location>
        <begin position="80"/>
        <end position="120"/>
    </location>
</feature>
<dbReference type="InterPro" id="IPR001623">
    <property type="entry name" value="DnaJ_domain"/>
</dbReference>
<protein>
    <recommendedName>
        <fullName evidence="7">J domain-containing protein</fullName>
    </recommendedName>
</protein>
<keyword evidence="3" id="KW-0963">Cytoplasm</keyword>
<dbReference type="PRINTS" id="PR00625">
    <property type="entry name" value="JDOMAIN"/>
</dbReference>
<dbReference type="EMBL" id="CAJOBP010000433">
    <property type="protein sequence ID" value="CAF4177598.1"/>
    <property type="molecule type" value="Genomic_DNA"/>
</dbReference>
<dbReference type="InterPro" id="IPR012677">
    <property type="entry name" value="Nucleotide-bd_a/b_plait_sf"/>
</dbReference>
<keyword evidence="12" id="KW-1185">Reference proteome</keyword>
<evidence type="ECO:0000313" key="12">
    <source>
        <dbReference type="Proteomes" id="UP000663873"/>
    </source>
</evidence>
<dbReference type="InterPro" id="IPR052094">
    <property type="entry name" value="Pre-mRNA-splicing_ERAD"/>
</dbReference>
<evidence type="ECO:0000256" key="3">
    <source>
        <dbReference type="ARBA" id="ARBA00022490"/>
    </source>
</evidence>
<dbReference type="Gene3D" id="1.10.287.110">
    <property type="entry name" value="DnaJ domain"/>
    <property type="match status" value="1"/>
</dbReference>
<dbReference type="OrthoDB" id="259708at2759"/>
<keyword evidence="4" id="KW-0143">Chaperone</keyword>
<comment type="subcellular location">
    <subcellularLocation>
        <location evidence="2">Cytoplasm</location>
    </subcellularLocation>
    <subcellularLocation>
        <location evidence="1">Nucleus</location>
    </subcellularLocation>
</comment>
<feature type="compositionally biased region" description="Basic and acidic residues" evidence="6">
    <location>
        <begin position="80"/>
        <end position="105"/>
    </location>
</feature>
<dbReference type="SUPFAM" id="SSF46565">
    <property type="entry name" value="Chaperone J-domain"/>
    <property type="match status" value="1"/>
</dbReference>
<comment type="caution">
    <text evidence="8">The sequence shown here is derived from an EMBL/GenBank/DDBJ whole genome shotgun (WGS) entry which is preliminary data.</text>
</comment>
<proteinExistence type="predicted"/>
<organism evidence="8 11">
    <name type="scientific">Rotaria socialis</name>
    <dbReference type="NCBI Taxonomy" id="392032"/>
    <lineage>
        <taxon>Eukaryota</taxon>
        <taxon>Metazoa</taxon>
        <taxon>Spiralia</taxon>
        <taxon>Gnathifera</taxon>
        <taxon>Rotifera</taxon>
        <taxon>Eurotatoria</taxon>
        <taxon>Bdelloidea</taxon>
        <taxon>Philodinida</taxon>
        <taxon>Philodinidae</taxon>
        <taxon>Rotaria</taxon>
    </lineage>
</organism>
<sequence length="275" mass="31940">MDDITKMDLYELFGIDETCSTKELTTAFRRKALECHPDKFPDDLGKRDLFLLIRKALELLTDTQARQAYDACRKQKKIQQERLSQMDDKRKKFKEDLERKEERATKAPTSTVNKSNSDKLRTEVERLRREGSRLVDEELEKLHKMFEQNKQKPSSNHVEIIIKYAPNTSPYTDDELRQVFTKFGNISTIINKNVKRALIEFDQDHVSNFIESEKGLDDRPFASVKIQKKSNTTTPSSTAATSTKKQTTFVDLTQPDFEDFEAIIMRKMSQQNAAS</sequence>
<evidence type="ECO:0000259" key="7">
    <source>
        <dbReference type="PROSITE" id="PS50076"/>
    </source>
</evidence>